<dbReference type="STRING" id="7994.ENSAMXP00000038895"/>
<dbReference type="GeneTree" id="ENSGT00940000153190"/>
<feature type="coiled-coil region" evidence="4">
    <location>
        <begin position="109"/>
        <end position="322"/>
    </location>
</feature>
<reference evidence="6" key="4">
    <citation type="submission" date="2025-09" db="UniProtKB">
        <authorList>
            <consortium name="Ensembl"/>
        </authorList>
    </citation>
    <scope>IDENTIFICATION</scope>
</reference>
<feature type="region of interest" description="Disordered" evidence="5">
    <location>
        <begin position="1040"/>
        <end position="1059"/>
    </location>
</feature>
<reference evidence="7" key="2">
    <citation type="journal article" date="2014" name="Nat. Commun.">
        <title>The cavefish genome reveals candidate genes for eye loss.</title>
        <authorList>
            <person name="McGaugh S.E."/>
            <person name="Gross J.B."/>
            <person name="Aken B."/>
            <person name="Blin M."/>
            <person name="Borowsky R."/>
            <person name="Chalopin D."/>
            <person name="Hinaux H."/>
            <person name="Jeffery W.R."/>
            <person name="Keene A."/>
            <person name="Ma L."/>
            <person name="Minx P."/>
            <person name="Murphy D."/>
            <person name="O'Quin K.E."/>
            <person name="Retaux S."/>
            <person name="Rohner N."/>
            <person name="Searle S.M."/>
            <person name="Stahl B.A."/>
            <person name="Tabin C."/>
            <person name="Volff J.N."/>
            <person name="Yoshizawa M."/>
            <person name="Warren W.C."/>
        </authorList>
    </citation>
    <scope>NUCLEOTIDE SEQUENCE [LARGE SCALE GENOMIC DNA]</scope>
    <source>
        <strain evidence="7">female</strain>
    </source>
</reference>
<evidence type="ECO:0000256" key="1">
    <source>
        <dbReference type="ARBA" id="ARBA00004496"/>
    </source>
</evidence>
<proteinExistence type="predicted"/>
<dbReference type="InParanoid" id="A0A3B1JAK3"/>
<evidence type="ECO:0000256" key="3">
    <source>
        <dbReference type="ARBA" id="ARBA00023054"/>
    </source>
</evidence>
<protein>
    <submittedName>
        <fullName evidence="6">Coiled-coil domain containing 18</fullName>
    </submittedName>
</protein>
<evidence type="ECO:0000256" key="5">
    <source>
        <dbReference type="SAM" id="MobiDB-lite"/>
    </source>
</evidence>
<reference evidence="6" key="3">
    <citation type="submission" date="2025-08" db="UniProtKB">
        <authorList>
            <consortium name="Ensembl"/>
        </authorList>
    </citation>
    <scope>IDENTIFICATION</scope>
</reference>
<evidence type="ECO:0000256" key="4">
    <source>
        <dbReference type="SAM" id="Coils"/>
    </source>
</evidence>
<keyword evidence="7" id="KW-1185">Reference proteome</keyword>
<feature type="coiled-coil region" evidence="4">
    <location>
        <begin position="673"/>
        <end position="748"/>
    </location>
</feature>
<dbReference type="PANTHER" id="PTHR18875:SF8">
    <property type="entry name" value="COILED-COIL DOMAIN-CONTAINING PROTEIN 18"/>
    <property type="match status" value="1"/>
</dbReference>
<dbReference type="PANTHER" id="PTHR18875">
    <property type="entry name" value="SARCOMA ANTIGEN NY-SAR-24/CYTOSKELETAL PROTEIN SOJO"/>
    <property type="match status" value="1"/>
</dbReference>
<evidence type="ECO:0000256" key="2">
    <source>
        <dbReference type="ARBA" id="ARBA00022490"/>
    </source>
</evidence>
<dbReference type="Proteomes" id="UP000018467">
    <property type="component" value="Unassembled WGS sequence"/>
</dbReference>
<keyword evidence="3 4" id="KW-0175">Coiled coil</keyword>
<reference evidence="7" key="1">
    <citation type="submission" date="2013-03" db="EMBL/GenBank/DDBJ databases">
        <authorList>
            <person name="Jeffery W."/>
            <person name="Warren W."/>
            <person name="Wilson R.K."/>
        </authorList>
    </citation>
    <scope>NUCLEOTIDE SEQUENCE</scope>
    <source>
        <strain evidence="7">female</strain>
    </source>
</reference>
<feature type="coiled-coil region" evidence="4">
    <location>
        <begin position="370"/>
        <end position="623"/>
    </location>
</feature>
<keyword evidence="2" id="KW-0963">Cytoplasm</keyword>
<dbReference type="GO" id="GO:0005737">
    <property type="term" value="C:cytoplasm"/>
    <property type="evidence" value="ECO:0007669"/>
    <property type="project" value="UniProtKB-SubCell"/>
</dbReference>
<dbReference type="Ensembl" id="ENSAMXT00000056913.1">
    <property type="protein sequence ID" value="ENSAMXP00000038895.1"/>
    <property type="gene ID" value="ENSAMXG00000035531.1"/>
</dbReference>
<name>A0A3B1JAK3_ASTMX</name>
<sequence length="1155" mass="132297">MFNSDRGLAEDVLSLRNQLRLTERNLQAVGEQLLCSVREMETETSQLRRKFNTVRQENSSLVLENRQLITDLETTQLELANSKSKLQIRLLGSSIGAKSSSVSVMKDHIQDLESQLETQTKALEAEQKLAASEQSAVQTDRLVQKLRDELKTVKSELSDSNRTEQQRNQALRNAEKLTVAFKDYKEDVAEKLKKVMENEGKLKASLIECDGEREELEERCKELEREKERMSQNLELKEGRNRAESVEAEGVELQGRFQQVSERLIGLQKELKQKEAELEEVSGLRREREDLRLLSACQEQRLAQAQREMEQSRVELTSLERVLDLLHLRENREGALCVNPCVLASIPFTANTDQLRLKPGDGYQKLLMVLQTVEKEKNRQISAAQNLQDRLNKAQQEISSLQTSITQRASHYQQLHNQLLDKAAQATRLEKEKKNTRLSVLEKQLQEKTAAYSQSAIRTSQLEQQILQEKDSSINHYQSVLNKKQRENQQILEKIKLTELSQRKELEEQKEELQESLVQSKAEVEDLKQAVCSLRLEKTESQHQLSLLEASIAQLTQQDYEKKLRSSKEEMRNLVEQTLQSASKVKYLESELCRCSEELSVCVQQVEQNKQQYETQLELKNSEEAVRSRALDCKSSSEENLQLQISIQRQHSMLQESTTRIAQLEESQNHLHSQQLSSEMNTCRGELSEMEKELLRLRRDSSAKASQLSQMEEVLQETRGLLDKKSEMNDLEEKLHRSEMDRRNSLQRAQLLEGQMQTVRGELVDTMDHLQELRDVLQRTQLTSEQRQTTIDQLAAELESKRELEERNNEVLDMDTALKERQGELQQRAQLLGQLDVAIKEKKLEMDRKVEHLQDVLEKTEKKLKDKDKEAAVEYSQQLRVCGEQLQKTAQELQDALARCDWLSRQLNDVTQQTRNKPLVLPQLSALQQTRGQLLKVSDQISSSLRSSQEQLTQRLQLTREQLDQSKAEAAKLRAQLSSTEQLLQDANETLLIKESEITRLQAKISSLERATDLHNATLHHESSSFPSISSSFKELQPYSTSHKHHHDHLSSRSSLCSSTSWRNASSDSSLELSESVKAGVQAALRCPSSVAADWQGLSNPDLSATSDTTFNPLTYMLDGGEAEEPDMETLSGMLKFVNQTLALQEQHSLSSSHL</sequence>
<feature type="coiled-coil region" evidence="4">
    <location>
        <begin position="949"/>
        <end position="1011"/>
    </location>
</feature>
<dbReference type="AlphaFoldDB" id="A0A3B1JAK3"/>
<accession>A0A3B1JAK3</accession>
<feature type="coiled-coil region" evidence="4">
    <location>
        <begin position="843"/>
        <end position="870"/>
    </location>
</feature>
<comment type="subcellular location">
    <subcellularLocation>
        <location evidence="1">Cytoplasm</location>
    </subcellularLocation>
</comment>
<organism evidence="6 7">
    <name type="scientific">Astyanax mexicanus</name>
    <name type="common">Blind cave fish</name>
    <name type="synonym">Astyanax fasciatus mexicanus</name>
    <dbReference type="NCBI Taxonomy" id="7994"/>
    <lineage>
        <taxon>Eukaryota</taxon>
        <taxon>Metazoa</taxon>
        <taxon>Chordata</taxon>
        <taxon>Craniata</taxon>
        <taxon>Vertebrata</taxon>
        <taxon>Euteleostomi</taxon>
        <taxon>Actinopterygii</taxon>
        <taxon>Neopterygii</taxon>
        <taxon>Teleostei</taxon>
        <taxon>Ostariophysi</taxon>
        <taxon>Characiformes</taxon>
        <taxon>Characoidei</taxon>
        <taxon>Acestrorhamphidae</taxon>
        <taxon>Acestrorhamphinae</taxon>
        <taxon>Astyanax</taxon>
    </lineage>
</organism>
<evidence type="ECO:0000313" key="6">
    <source>
        <dbReference type="Ensembl" id="ENSAMXP00000038895.1"/>
    </source>
</evidence>
<evidence type="ECO:0000313" key="7">
    <source>
        <dbReference type="Proteomes" id="UP000018467"/>
    </source>
</evidence>
<dbReference type="Bgee" id="ENSAMXG00000035531">
    <property type="expression patterns" value="Expressed in testis and 13 other cell types or tissues"/>
</dbReference>